<evidence type="ECO:0000256" key="4">
    <source>
        <dbReference type="SAM" id="MobiDB-lite"/>
    </source>
</evidence>
<dbReference type="GO" id="GO:0042799">
    <property type="term" value="F:histone H4K20 methyltransferase activity"/>
    <property type="evidence" value="ECO:0007669"/>
    <property type="project" value="TreeGrafter"/>
</dbReference>
<keyword evidence="6" id="KW-1185">Reference proteome</keyword>
<proteinExistence type="predicted"/>
<dbReference type="OrthoDB" id="438641at2759"/>
<dbReference type="AlphaFoldDB" id="A0A9P6AVZ6"/>
<dbReference type="Gene3D" id="6.10.140.2220">
    <property type="match status" value="1"/>
</dbReference>
<comment type="caution">
    <text evidence="5">The sequence shown here is derived from an EMBL/GenBank/DDBJ whole genome shotgun (WGS) entry which is preliminary data.</text>
</comment>
<protein>
    <recommendedName>
        <fullName evidence="7">SET domain-containing protein</fullName>
    </recommendedName>
</protein>
<keyword evidence="1" id="KW-0489">Methyltransferase</keyword>
<evidence type="ECO:0000313" key="6">
    <source>
        <dbReference type="Proteomes" id="UP000886523"/>
    </source>
</evidence>
<organism evidence="5 6">
    <name type="scientific">Hydnum rufescens UP504</name>
    <dbReference type="NCBI Taxonomy" id="1448309"/>
    <lineage>
        <taxon>Eukaryota</taxon>
        <taxon>Fungi</taxon>
        <taxon>Dikarya</taxon>
        <taxon>Basidiomycota</taxon>
        <taxon>Agaricomycotina</taxon>
        <taxon>Agaricomycetes</taxon>
        <taxon>Cantharellales</taxon>
        <taxon>Hydnaceae</taxon>
        <taxon>Hydnum</taxon>
    </lineage>
</organism>
<dbReference type="GO" id="GO:0032259">
    <property type="term" value="P:methylation"/>
    <property type="evidence" value="ECO:0007669"/>
    <property type="project" value="UniProtKB-KW"/>
</dbReference>
<dbReference type="PANTHER" id="PTHR46402:SF2">
    <property type="entry name" value="HISTONE-LYSINE N-TRIMETHYLTRANSFERASE SMYD5"/>
    <property type="match status" value="1"/>
</dbReference>
<gene>
    <name evidence="5" type="ORF">BS47DRAFT_1344910</name>
</gene>
<evidence type="ECO:0000256" key="1">
    <source>
        <dbReference type="ARBA" id="ARBA00022603"/>
    </source>
</evidence>
<keyword evidence="3" id="KW-0949">S-adenosyl-L-methionine</keyword>
<accession>A0A9P6AVZ6</accession>
<evidence type="ECO:0000313" key="5">
    <source>
        <dbReference type="EMBL" id="KAF9512819.1"/>
    </source>
</evidence>
<evidence type="ECO:0000256" key="3">
    <source>
        <dbReference type="ARBA" id="ARBA00022691"/>
    </source>
</evidence>
<sequence>MAENVISPSEDDLTNAARSLRISYPTLGAPRLLSLLLEANSNWTVSEKRLRKVLQKAGLSASSNTITPSVSNNDGDASSHEYPTSRMVEHLTPSKWTNSVKVADFGREKGKGLVATKLVAEGERIWVEDPFVMCPEWELEELQRGAHACMYCTRPISLSITPPMPCKCSAMFCNRLCHARGAPAHAFLCPAQNPAAVPFLEHVRKEQWKAPYAWALFVALILSHAVKGVDSTNKELYDMLEVLRGLAALSLEKRVRVLANWQAGDASSRALWKRTHTLFVQALYKPADPVYAKKLQKLKGKSIALPPGVEDELFGYDQFLVGLGKMSLNMEAHGGLNQTPRITIIAKSAIPEGEELVVSYVDPSQDVWTRRRMLKEWGFGTCLCARCVQEAESSKAAGGGVEQKAELEDELRGFLGV</sequence>
<dbReference type="EMBL" id="MU128981">
    <property type="protein sequence ID" value="KAF9512819.1"/>
    <property type="molecule type" value="Genomic_DNA"/>
</dbReference>
<dbReference type="PANTHER" id="PTHR46402">
    <property type="entry name" value="SET AND MYND DOMAIN-CONTAINING PROTEIN 5"/>
    <property type="match status" value="1"/>
</dbReference>
<evidence type="ECO:0008006" key="7">
    <source>
        <dbReference type="Google" id="ProtNLM"/>
    </source>
</evidence>
<dbReference type="Gene3D" id="2.170.270.10">
    <property type="entry name" value="SET domain"/>
    <property type="match status" value="2"/>
</dbReference>
<feature type="compositionally biased region" description="Polar residues" evidence="4">
    <location>
        <begin position="64"/>
        <end position="76"/>
    </location>
</feature>
<evidence type="ECO:0000256" key="2">
    <source>
        <dbReference type="ARBA" id="ARBA00022679"/>
    </source>
</evidence>
<dbReference type="GO" id="GO:0045814">
    <property type="term" value="P:negative regulation of gene expression, epigenetic"/>
    <property type="evidence" value="ECO:0007669"/>
    <property type="project" value="TreeGrafter"/>
</dbReference>
<dbReference type="Proteomes" id="UP000886523">
    <property type="component" value="Unassembled WGS sequence"/>
</dbReference>
<dbReference type="InterPro" id="IPR046341">
    <property type="entry name" value="SET_dom_sf"/>
</dbReference>
<keyword evidence="2" id="KW-0808">Transferase</keyword>
<dbReference type="Gene3D" id="1.10.220.160">
    <property type="match status" value="1"/>
</dbReference>
<dbReference type="SUPFAM" id="SSF82199">
    <property type="entry name" value="SET domain"/>
    <property type="match status" value="1"/>
</dbReference>
<name>A0A9P6AVZ6_9AGAM</name>
<feature type="region of interest" description="Disordered" evidence="4">
    <location>
        <begin position="64"/>
        <end position="85"/>
    </location>
</feature>
<reference evidence="5" key="1">
    <citation type="journal article" date="2020" name="Nat. Commun.">
        <title>Large-scale genome sequencing of mycorrhizal fungi provides insights into the early evolution of symbiotic traits.</title>
        <authorList>
            <person name="Miyauchi S."/>
            <person name="Kiss E."/>
            <person name="Kuo A."/>
            <person name="Drula E."/>
            <person name="Kohler A."/>
            <person name="Sanchez-Garcia M."/>
            <person name="Morin E."/>
            <person name="Andreopoulos B."/>
            <person name="Barry K.W."/>
            <person name="Bonito G."/>
            <person name="Buee M."/>
            <person name="Carver A."/>
            <person name="Chen C."/>
            <person name="Cichocki N."/>
            <person name="Clum A."/>
            <person name="Culley D."/>
            <person name="Crous P.W."/>
            <person name="Fauchery L."/>
            <person name="Girlanda M."/>
            <person name="Hayes R.D."/>
            <person name="Keri Z."/>
            <person name="LaButti K."/>
            <person name="Lipzen A."/>
            <person name="Lombard V."/>
            <person name="Magnuson J."/>
            <person name="Maillard F."/>
            <person name="Murat C."/>
            <person name="Nolan M."/>
            <person name="Ohm R.A."/>
            <person name="Pangilinan J."/>
            <person name="Pereira M.F."/>
            <person name="Perotto S."/>
            <person name="Peter M."/>
            <person name="Pfister S."/>
            <person name="Riley R."/>
            <person name="Sitrit Y."/>
            <person name="Stielow J.B."/>
            <person name="Szollosi G."/>
            <person name="Zifcakova L."/>
            <person name="Stursova M."/>
            <person name="Spatafora J.W."/>
            <person name="Tedersoo L."/>
            <person name="Vaario L.M."/>
            <person name="Yamada A."/>
            <person name="Yan M."/>
            <person name="Wang P."/>
            <person name="Xu J."/>
            <person name="Bruns T."/>
            <person name="Baldrian P."/>
            <person name="Vilgalys R."/>
            <person name="Dunand C."/>
            <person name="Henrissat B."/>
            <person name="Grigoriev I.V."/>
            <person name="Hibbett D."/>
            <person name="Nagy L.G."/>
            <person name="Martin F.M."/>
        </authorList>
    </citation>
    <scope>NUCLEOTIDE SEQUENCE</scope>
    <source>
        <strain evidence="5">UP504</strain>
    </source>
</reference>